<accession>A0AAV8DG45</accession>
<sequence length="214" mass="24233">MDYLDLYLMHWPMSAKPGPASFPVKRDDVVPLDLEGVWEAMEECQRLGLTRTIGVSNFTTRKLEELLTLANIPPAINQVEMNPGWQQQKLRRYCANKGIFITAYHPLGGQITFGNTNHVLTCDVLKEIATAKGKTAAQISLRWILEQDVGIVVKSFNIERLRQNLEIFNWELSQEELLQISSITQKKAARVQFMLSNEGSLTSVNISDIDIIET</sequence>
<dbReference type="PROSITE" id="PS00063">
    <property type="entry name" value="ALDOKETO_REDUCTASE_3"/>
    <property type="match status" value="1"/>
</dbReference>
<dbReference type="InterPro" id="IPR018170">
    <property type="entry name" value="Aldo/ket_reductase_CS"/>
</dbReference>
<dbReference type="Gene3D" id="3.20.20.100">
    <property type="entry name" value="NADP-dependent oxidoreductase domain"/>
    <property type="match status" value="1"/>
</dbReference>
<keyword evidence="3" id="KW-1185">Reference proteome</keyword>
<dbReference type="SUPFAM" id="SSF51430">
    <property type="entry name" value="NAD(P)-linked oxidoreductase"/>
    <property type="match status" value="1"/>
</dbReference>
<gene>
    <name evidence="2" type="ORF">LUZ62_075608</name>
</gene>
<feature type="domain" description="NADP-dependent oxidoreductase" evidence="1">
    <location>
        <begin position="2"/>
        <end position="183"/>
    </location>
</feature>
<evidence type="ECO:0000313" key="3">
    <source>
        <dbReference type="Proteomes" id="UP001140206"/>
    </source>
</evidence>
<organism evidence="2 3">
    <name type="scientific">Rhynchospora pubera</name>
    <dbReference type="NCBI Taxonomy" id="906938"/>
    <lineage>
        <taxon>Eukaryota</taxon>
        <taxon>Viridiplantae</taxon>
        <taxon>Streptophyta</taxon>
        <taxon>Embryophyta</taxon>
        <taxon>Tracheophyta</taxon>
        <taxon>Spermatophyta</taxon>
        <taxon>Magnoliopsida</taxon>
        <taxon>Liliopsida</taxon>
        <taxon>Poales</taxon>
        <taxon>Cyperaceae</taxon>
        <taxon>Cyperoideae</taxon>
        <taxon>Rhynchosporeae</taxon>
        <taxon>Rhynchospora</taxon>
    </lineage>
</organism>
<dbReference type="Pfam" id="PF00248">
    <property type="entry name" value="Aldo_ket_red"/>
    <property type="match status" value="1"/>
</dbReference>
<dbReference type="EMBL" id="JAMFTS010000004">
    <property type="protein sequence ID" value="KAJ4765233.1"/>
    <property type="molecule type" value="Genomic_DNA"/>
</dbReference>
<dbReference type="InterPro" id="IPR036812">
    <property type="entry name" value="NAD(P)_OxRdtase_dom_sf"/>
</dbReference>
<dbReference type="PRINTS" id="PR00069">
    <property type="entry name" value="ALDKETRDTASE"/>
</dbReference>
<name>A0AAV8DG45_9POAL</name>
<proteinExistence type="predicted"/>
<evidence type="ECO:0000313" key="2">
    <source>
        <dbReference type="EMBL" id="KAJ4765233.1"/>
    </source>
</evidence>
<dbReference type="InterPro" id="IPR023210">
    <property type="entry name" value="NADP_OxRdtase_dom"/>
</dbReference>
<dbReference type="InterPro" id="IPR020471">
    <property type="entry name" value="AKR"/>
</dbReference>
<comment type="caution">
    <text evidence="2">The sequence shown here is derived from an EMBL/GenBank/DDBJ whole genome shotgun (WGS) entry which is preliminary data.</text>
</comment>
<evidence type="ECO:0000259" key="1">
    <source>
        <dbReference type="Pfam" id="PF00248"/>
    </source>
</evidence>
<dbReference type="GO" id="GO:0016491">
    <property type="term" value="F:oxidoreductase activity"/>
    <property type="evidence" value="ECO:0007669"/>
    <property type="project" value="InterPro"/>
</dbReference>
<dbReference type="PANTHER" id="PTHR11732">
    <property type="entry name" value="ALDO/KETO REDUCTASE"/>
    <property type="match status" value="1"/>
</dbReference>
<dbReference type="PROSITE" id="PS00062">
    <property type="entry name" value="ALDOKETO_REDUCTASE_2"/>
    <property type="match status" value="1"/>
</dbReference>
<protein>
    <submittedName>
        <fullName evidence="2">NAD(P)-linked oxidoreductase superfamily protein</fullName>
    </submittedName>
</protein>
<dbReference type="AlphaFoldDB" id="A0AAV8DG45"/>
<dbReference type="Proteomes" id="UP001140206">
    <property type="component" value="Chromosome 4"/>
</dbReference>
<reference evidence="2" key="1">
    <citation type="submission" date="2022-08" db="EMBL/GenBank/DDBJ databases">
        <authorList>
            <person name="Marques A."/>
        </authorList>
    </citation>
    <scope>NUCLEOTIDE SEQUENCE</scope>
    <source>
        <strain evidence="2">RhyPub2mFocal</strain>
        <tissue evidence="2">Leaves</tissue>
    </source>
</reference>